<accession>A0A813HQZ1</accession>
<evidence type="ECO:0000313" key="3">
    <source>
        <dbReference type="EMBL" id="CAE8640557.1"/>
    </source>
</evidence>
<dbReference type="EMBL" id="CAJNNV010032635">
    <property type="protein sequence ID" value="CAE8640557.1"/>
    <property type="molecule type" value="Genomic_DNA"/>
</dbReference>
<dbReference type="Gene3D" id="2.60.120.330">
    <property type="entry name" value="B-lactam Antibiotic, Isopenicillin N Synthase, Chain"/>
    <property type="match status" value="1"/>
</dbReference>
<dbReference type="InterPro" id="IPR027443">
    <property type="entry name" value="IPNS-like_sf"/>
</dbReference>
<gene>
    <name evidence="3" type="ORF">PGLA1383_LOCUS55390</name>
</gene>
<proteinExistence type="predicted"/>
<feature type="compositionally biased region" description="Basic and acidic residues" evidence="1">
    <location>
        <begin position="295"/>
        <end position="304"/>
    </location>
</feature>
<keyword evidence="4" id="KW-1185">Reference proteome</keyword>
<evidence type="ECO:0000256" key="1">
    <source>
        <dbReference type="SAM" id="MobiDB-lite"/>
    </source>
</evidence>
<name>A0A813HQZ1_POLGL</name>
<sequence length="328" mass="35411">MGCHTCCVKELARATLVRSGKAPRAAASPLVRKVSIPALARGCPTELAVLDLALRGTGSFLCETLELSEKQTNKTVQMLDKAYEASRSLHSREPHLSRWIQRKPCEPGSAGSSACLRSWHTFALGRHLPEESEQPGFVAAVGDLDAYLAGVASVLARAVTSALSLSPVDCLADSPSMAMLRGLRYPEVVVPISEEGTDMSELRLGILPHVDFGDFTLCHSENGGLEVWERETHTWQSLPARQLCFLVGAGLETKSQKAVRAVKHRVVLSTSERFSFCRLHGVSPSQSGSQLMGRGKPEESEKHPSRVALGTTQACPKCGHAFLNLSDT</sequence>
<organism evidence="3 4">
    <name type="scientific">Polarella glacialis</name>
    <name type="common">Dinoflagellate</name>
    <dbReference type="NCBI Taxonomy" id="89957"/>
    <lineage>
        <taxon>Eukaryota</taxon>
        <taxon>Sar</taxon>
        <taxon>Alveolata</taxon>
        <taxon>Dinophyceae</taxon>
        <taxon>Suessiales</taxon>
        <taxon>Suessiaceae</taxon>
        <taxon>Polarella</taxon>
    </lineage>
</organism>
<dbReference type="InterPro" id="IPR044861">
    <property type="entry name" value="IPNS-like_FE2OG_OXY"/>
</dbReference>
<feature type="domain" description="Isopenicillin N synthase-like Fe(2+) 2OG dioxygenase" evidence="2">
    <location>
        <begin position="201"/>
        <end position="275"/>
    </location>
</feature>
<dbReference type="Proteomes" id="UP000654075">
    <property type="component" value="Unassembled WGS sequence"/>
</dbReference>
<comment type="caution">
    <text evidence="3">The sequence shown here is derived from an EMBL/GenBank/DDBJ whole genome shotgun (WGS) entry which is preliminary data.</text>
</comment>
<dbReference type="Pfam" id="PF03171">
    <property type="entry name" value="2OG-FeII_Oxy"/>
    <property type="match status" value="1"/>
</dbReference>
<evidence type="ECO:0000259" key="2">
    <source>
        <dbReference type="Pfam" id="PF03171"/>
    </source>
</evidence>
<feature type="region of interest" description="Disordered" evidence="1">
    <location>
        <begin position="283"/>
        <end position="306"/>
    </location>
</feature>
<evidence type="ECO:0000313" key="4">
    <source>
        <dbReference type="Proteomes" id="UP000654075"/>
    </source>
</evidence>
<dbReference type="SUPFAM" id="SSF51197">
    <property type="entry name" value="Clavaminate synthase-like"/>
    <property type="match status" value="1"/>
</dbReference>
<dbReference type="AlphaFoldDB" id="A0A813HQZ1"/>
<reference evidence="3" key="1">
    <citation type="submission" date="2021-02" db="EMBL/GenBank/DDBJ databases">
        <authorList>
            <person name="Dougan E. K."/>
            <person name="Rhodes N."/>
            <person name="Thang M."/>
            <person name="Chan C."/>
        </authorList>
    </citation>
    <scope>NUCLEOTIDE SEQUENCE</scope>
</reference>
<protein>
    <recommendedName>
        <fullName evidence="2">Isopenicillin N synthase-like Fe(2+) 2OG dioxygenase domain-containing protein</fullName>
    </recommendedName>
</protein>